<comment type="subcellular location">
    <subcellularLocation>
        <location evidence="2">Cell inner membrane</location>
        <topology evidence="2">Single-pass membrane protein</topology>
    </subcellularLocation>
    <subcellularLocation>
        <location evidence="1">Cell outer membrane</location>
        <topology evidence="1">Single-pass membrane protein</topology>
    </subcellularLocation>
    <subcellularLocation>
        <location evidence="3">Periplasm</location>
    </subcellularLocation>
</comment>
<dbReference type="PROSITE" id="PS00409">
    <property type="entry name" value="PROKAR_NTER_METHYL"/>
    <property type="match status" value="1"/>
</dbReference>
<evidence type="ECO:0000256" key="7">
    <source>
        <dbReference type="ARBA" id="ARBA00022692"/>
    </source>
</evidence>
<comment type="caution">
    <text evidence="13">The sequence shown here is derived from an EMBL/GenBank/DDBJ whole genome shotgun (WGS) entry which is preliminary data.</text>
</comment>
<dbReference type="EMBL" id="JBHSOH010000004">
    <property type="protein sequence ID" value="MFC5847274.1"/>
    <property type="molecule type" value="Genomic_DNA"/>
</dbReference>
<evidence type="ECO:0000313" key="14">
    <source>
        <dbReference type="Proteomes" id="UP001595979"/>
    </source>
</evidence>
<feature type="domain" description="General secretion pathway GspH" evidence="12">
    <location>
        <begin position="36"/>
        <end position="152"/>
    </location>
</feature>
<accession>A0ABW1DIX5</accession>
<keyword evidence="4" id="KW-1003">Cell membrane</keyword>
<evidence type="ECO:0000256" key="8">
    <source>
        <dbReference type="ARBA" id="ARBA00022764"/>
    </source>
</evidence>
<keyword evidence="10" id="KW-0472">Membrane</keyword>
<evidence type="ECO:0000259" key="12">
    <source>
        <dbReference type="Pfam" id="PF12019"/>
    </source>
</evidence>
<evidence type="ECO:0000256" key="6">
    <source>
        <dbReference type="ARBA" id="ARBA00022519"/>
    </source>
</evidence>
<keyword evidence="9" id="KW-1133">Transmembrane helix</keyword>
<evidence type="ECO:0000313" key="13">
    <source>
        <dbReference type="EMBL" id="MFC5847274.1"/>
    </source>
</evidence>
<dbReference type="InterPro" id="IPR045584">
    <property type="entry name" value="Pilin-like"/>
</dbReference>
<evidence type="ECO:0000256" key="2">
    <source>
        <dbReference type="ARBA" id="ARBA00004377"/>
    </source>
</evidence>
<dbReference type="InterPro" id="IPR012902">
    <property type="entry name" value="N_methyl_site"/>
</dbReference>
<evidence type="ECO:0000256" key="4">
    <source>
        <dbReference type="ARBA" id="ARBA00022475"/>
    </source>
</evidence>
<keyword evidence="8" id="KW-0574">Periplasm</keyword>
<organism evidence="13 14">
    <name type="scientific">Deinococcus petrolearius</name>
    <dbReference type="NCBI Taxonomy" id="1751295"/>
    <lineage>
        <taxon>Bacteria</taxon>
        <taxon>Thermotogati</taxon>
        <taxon>Deinococcota</taxon>
        <taxon>Deinococci</taxon>
        <taxon>Deinococcales</taxon>
        <taxon>Deinococcaceae</taxon>
        <taxon>Deinococcus</taxon>
    </lineage>
</organism>
<dbReference type="SUPFAM" id="SSF54523">
    <property type="entry name" value="Pili subunits"/>
    <property type="match status" value="1"/>
</dbReference>
<reference evidence="14" key="1">
    <citation type="journal article" date="2019" name="Int. J. Syst. Evol. Microbiol.">
        <title>The Global Catalogue of Microorganisms (GCM) 10K type strain sequencing project: providing services to taxonomists for standard genome sequencing and annotation.</title>
        <authorList>
            <consortium name="The Broad Institute Genomics Platform"/>
            <consortium name="The Broad Institute Genome Sequencing Center for Infectious Disease"/>
            <person name="Wu L."/>
            <person name="Ma J."/>
        </authorList>
    </citation>
    <scope>NUCLEOTIDE SEQUENCE [LARGE SCALE GENOMIC DNA]</scope>
    <source>
        <strain evidence="14">CGMCC 1.15053</strain>
    </source>
</reference>
<evidence type="ECO:0000256" key="10">
    <source>
        <dbReference type="ARBA" id="ARBA00023136"/>
    </source>
</evidence>
<protein>
    <submittedName>
        <fullName evidence="13">GspH/FimT family pseudopilin</fullName>
    </submittedName>
</protein>
<proteinExistence type="predicted"/>
<dbReference type="Proteomes" id="UP001595979">
    <property type="component" value="Unassembled WGS sequence"/>
</dbReference>
<dbReference type="RefSeq" id="WP_380046344.1">
    <property type="nucleotide sequence ID" value="NZ_JBHSOH010000004.1"/>
</dbReference>
<sequence>MAGFTLLELLMVLAILGILFTLTARIPRDGFAVRAAATALSAQVTRARMEALRRNEYVGLRIDRASATFFLFQDGDRNLAYDAVTDPVLPGTTTVLGSGDFGAVQFASTVPTAGHTFVYDTRGIARSGAAFSVTLRNPAGSAARTVAVSAQGRSVLQ</sequence>
<dbReference type="NCBIfam" id="TIGR02532">
    <property type="entry name" value="IV_pilin_GFxxxE"/>
    <property type="match status" value="1"/>
</dbReference>
<keyword evidence="7" id="KW-0812">Transmembrane</keyword>
<keyword evidence="5" id="KW-0488">Methylation</keyword>
<keyword evidence="6" id="KW-0997">Cell inner membrane</keyword>
<evidence type="ECO:0000256" key="3">
    <source>
        <dbReference type="ARBA" id="ARBA00004418"/>
    </source>
</evidence>
<dbReference type="Pfam" id="PF12019">
    <property type="entry name" value="GspH"/>
    <property type="match status" value="1"/>
</dbReference>
<name>A0ABW1DIX5_9DEIO</name>
<evidence type="ECO:0000256" key="1">
    <source>
        <dbReference type="ARBA" id="ARBA00004203"/>
    </source>
</evidence>
<keyword evidence="14" id="KW-1185">Reference proteome</keyword>
<gene>
    <name evidence="13" type="ORF">ACFPQ6_03030</name>
</gene>
<keyword evidence="11" id="KW-0998">Cell outer membrane</keyword>
<dbReference type="Gene3D" id="3.55.40.10">
    <property type="entry name" value="minor pseudopilin epsh domain"/>
    <property type="match status" value="1"/>
</dbReference>
<dbReference type="InterPro" id="IPR022346">
    <property type="entry name" value="T2SS_GspH"/>
</dbReference>
<dbReference type="Pfam" id="PF07963">
    <property type="entry name" value="N_methyl"/>
    <property type="match status" value="1"/>
</dbReference>
<evidence type="ECO:0000256" key="9">
    <source>
        <dbReference type="ARBA" id="ARBA00022989"/>
    </source>
</evidence>
<evidence type="ECO:0000256" key="11">
    <source>
        <dbReference type="ARBA" id="ARBA00023237"/>
    </source>
</evidence>
<evidence type="ECO:0000256" key="5">
    <source>
        <dbReference type="ARBA" id="ARBA00022481"/>
    </source>
</evidence>